<reference evidence="7 8" key="1">
    <citation type="submission" date="2016-05" db="EMBL/GenBank/DDBJ databases">
        <title>Paenibacillus sp. 1ZS3-15 nov., isolated from the rhizosphere soil.</title>
        <authorList>
            <person name="Zhang X.X."/>
            <person name="Zhang J."/>
        </authorList>
    </citation>
    <scope>NUCLEOTIDE SEQUENCE [LARGE SCALE GENOMIC DNA]</scope>
    <source>
        <strain evidence="7 8">1ZS3-15</strain>
    </source>
</reference>
<comment type="caution">
    <text evidence="7">The sequence shown here is derived from an EMBL/GenBank/DDBJ whole genome shotgun (WGS) entry which is preliminary data.</text>
</comment>
<feature type="domain" description="HTH araC/xylS-type" evidence="6">
    <location>
        <begin position="215"/>
        <end position="313"/>
    </location>
</feature>
<dbReference type="Gene3D" id="1.10.10.60">
    <property type="entry name" value="Homeodomain-like"/>
    <property type="match status" value="2"/>
</dbReference>
<dbReference type="OrthoDB" id="145012at2"/>
<dbReference type="AlphaFoldDB" id="A0A198AJR4"/>
<dbReference type="InterPro" id="IPR037923">
    <property type="entry name" value="HTH-like"/>
</dbReference>
<evidence type="ECO:0000256" key="2">
    <source>
        <dbReference type="ARBA" id="ARBA00023015"/>
    </source>
</evidence>
<dbReference type="PROSITE" id="PS00041">
    <property type="entry name" value="HTH_ARAC_FAMILY_1"/>
    <property type="match status" value="1"/>
</dbReference>
<dbReference type="PROSITE" id="PS01124">
    <property type="entry name" value="HTH_ARAC_FAMILY_2"/>
    <property type="match status" value="1"/>
</dbReference>
<dbReference type="InterPro" id="IPR018062">
    <property type="entry name" value="HTH_AraC-typ_CS"/>
</dbReference>
<protein>
    <submittedName>
        <fullName evidence="7">AraC family transcriptional regulator</fullName>
    </submittedName>
</protein>
<dbReference type="STRING" id="1850517.A8708_31080"/>
<dbReference type="RefSeq" id="WP_068662892.1">
    <property type="nucleotide sequence ID" value="NZ_LYPB01000049.1"/>
</dbReference>
<dbReference type="InterPro" id="IPR018060">
    <property type="entry name" value="HTH_AraC"/>
</dbReference>
<name>A0A198AJR4_9BACL</name>
<dbReference type="Pfam" id="PF02311">
    <property type="entry name" value="AraC_binding"/>
    <property type="match status" value="1"/>
</dbReference>
<dbReference type="InterPro" id="IPR014710">
    <property type="entry name" value="RmlC-like_jellyroll"/>
</dbReference>
<proteinExistence type="predicted"/>
<dbReference type="Gene3D" id="2.60.120.10">
    <property type="entry name" value="Jelly Rolls"/>
    <property type="match status" value="1"/>
</dbReference>
<gene>
    <name evidence="7" type="ORF">A8708_31080</name>
</gene>
<evidence type="ECO:0000256" key="1">
    <source>
        <dbReference type="ARBA" id="ARBA00022490"/>
    </source>
</evidence>
<dbReference type="InterPro" id="IPR009057">
    <property type="entry name" value="Homeodomain-like_sf"/>
</dbReference>
<accession>A0A198AJR4</accession>
<organism evidence="7 8">
    <name type="scientific">Paenibacillus oryzisoli</name>
    <dbReference type="NCBI Taxonomy" id="1850517"/>
    <lineage>
        <taxon>Bacteria</taxon>
        <taxon>Bacillati</taxon>
        <taxon>Bacillota</taxon>
        <taxon>Bacilli</taxon>
        <taxon>Bacillales</taxon>
        <taxon>Paenibacillaceae</taxon>
        <taxon>Paenibacillus</taxon>
    </lineage>
</organism>
<dbReference type="EMBL" id="LYPB01000049">
    <property type="protein sequence ID" value="OAS21320.1"/>
    <property type="molecule type" value="Genomic_DNA"/>
</dbReference>
<dbReference type="InterPro" id="IPR003313">
    <property type="entry name" value="AraC-bd"/>
</dbReference>
<evidence type="ECO:0000256" key="4">
    <source>
        <dbReference type="ARBA" id="ARBA00023159"/>
    </source>
</evidence>
<dbReference type="SMART" id="SM00342">
    <property type="entry name" value="HTH_ARAC"/>
    <property type="match status" value="1"/>
</dbReference>
<evidence type="ECO:0000313" key="7">
    <source>
        <dbReference type="EMBL" id="OAS21320.1"/>
    </source>
</evidence>
<sequence length="322" mass="36781">MSQPFYFEPMLENPMALDRLELSFRWGAYGIRVLRCHLTSFPAGAVVDYHQHSEYEIHYIPCGKGRVILEGVAHALHEGLLYVTAPGVIHRQEADDHEAMGELCLHVDIVKLAGKEEAASSSMSPTGWGEEWEMAEAEACMGQLNKLPHVPAVDRHEAMKCFLVAYEAWQNNQLGQYTVIKQSIIQMLLRTVSAYNQEQQGVNLPARDMKNYRYQMAVQFITDNFRRPLTLEGVAERVQISSRQLQRIFKEKANVSFSEFLEQIRLKFVCSELQQTTLTLEKIAERSGFTSSNYLHYVFKKAHGTTPNAYRENTLLQNASTM</sequence>
<dbReference type="SUPFAM" id="SSF46689">
    <property type="entry name" value="Homeodomain-like"/>
    <property type="match status" value="2"/>
</dbReference>
<keyword evidence="1" id="KW-0963">Cytoplasm</keyword>
<dbReference type="GO" id="GO:0003700">
    <property type="term" value="F:DNA-binding transcription factor activity"/>
    <property type="evidence" value="ECO:0007669"/>
    <property type="project" value="InterPro"/>
</dbReference>
<keyword evidence="2" id="KW-0805">Transcription regulation</keyword>
<evidence type="ECO:0000256" key="3">
    <source>
        <dbReference type="ARBA" id="ARBA00023125"/>
    </source>
</evidence>
<dbReference type="GO" id="GO:0043565">
    <property type="term" value="F:sequence-specific DNA binding"/>
    <property type="evidence" value="ECO:0007669"/>
    <property type="project" value="InterPro"/>
</dbReference>
<dbReference type="SUPFAM" id="SSF51215">
    <property type="entry name" value="Regulatory protein AraC"/>
    <property type="match status" value="1"/>
</dbReference>
<dbReference type="InterPro" id="IPR050204">
    <property type="entry name" value="AraC_XylS_family_regulators"/>
</dbReference>
<keyword evidence="5" id="KW-0804">Transcription</keyword>
<dbReference type="PANTHER" id="PTHR46796">
    <property type="entry name" value="HTH-TYPE TRANSCRIPTIONAL ACTIVATOR RHAS-RELATED"/>
    <property type="match status" value="1"/>
</dbReference>
<keyword evidence="4" id="KW-0010">Activator</keyword>
<dbReference type="Proteomes" id="UP000078454">
    <property type="component" value="Unassembled WGS sequence"/>
</dbReference>
<evidence type="ECO:0000259" key="6">
    <source>
        <dbReference type="PROSITE" id="PS01124"/>
    </source>
</evidence>
<dbReference type="Pfam" id="PF12833">
    <property type="entry name" value="HTH_18"/>
    <property type="match status" value="1"/>
</dbReference>
<dbReference type="PANTHER" id="PTHR46796:SF13">
    <property type="entry name" value="HTH-TYPE TRANSCRIPTIONAL ACTIVATOR RHAS"/>
    <property type="match status" value="1"/>
</dbReference>
<keyword evidence="8" id="KW-1185">Reference proteome</keyword>
<evidence type="ECO:0000313" key="8">
    <source>
        <dbReference type="Proteomes" id="UP000078454"/>
    </source>
</evidence>
<keyword evidence="3" id="KW-0238">DNA-binding</keyword>
<evidence type="ECO:0000256" key="5">
    <source>
        <dbReference type="ARBA" id="ARBA00023163"/>
    </source>
</evidence>